<evidence type="ECO:0000313" key="2">
    <source>
        <dbReference type="Proteomes" id="UP000297407"/>
    </source>
</evidence>
<reference evidence="1 2" key="1">
    <citation type="submission" date="2019-04" db="EMBL/GenBank/DDBJ databases">
        <title>Flavobacterium sp. strain DS2-A Genome sequencing and assembly.</title>
        <authorList>
            <person name="Kim I."/>
        </authorList>
    </citation>
    <scope>NUCLEOTIDE SEQUENCE [LARGE SCALE GENOMIC DNA]</scope>
    <source>
        <strain evidence="1 2">DS2-A</strain>
    </source>
</reference>
<accession>A0A4Z0L514</accession>
<protein>
    <submittedName>
        <fullName evidence="1">Uncharacterized protein</fullName>
    </submittedName>
</protein>
<organism evidence="1 2">
    <name type="scientific">Flavobacterium humi</name>
    <dbReference type="NCBI Taxonomy" id="2562683"/>
    <lineage>
        <taxon>Bacteria</taxon>
        <taxon>Pseudomonadati</taxon>
        <taxon>Bacteroidota</taxon>
        <taxon>Flavobacteriia</taxon>
        <taxon>Flavobacteriales</taxon>
        <taxon>Flavobacteriaceae</taxon>
        <taxon>Flavobacterium</taxon>
    </lineage>
</organism>
<name>A0A4Z0L514_9FLAO</name>
<proteinExistence type="predicted"/>
<evidence type="ECO:0000313" key="1">
    <source>
        <dbReference type="EMBL" id="TGD57334.1"/>
    </source>
</evidence>
<dbReference type="RefSeq" id="WP_135526939.1">
    <property type="nucleotide sequence ID" value="NZ_SRLH01000006.1"/>
</dbReference>
<dbReference type="EMBL" id="SRLH01000006">
    <property type="protein sequence ID" value="TGD57334.1"/>
    <property type="molecule type" value="Genomic_DNA"/>
</dbReference>
<gene>
    <name evidence="1" type="ORF">E4635_11990</name>
</gene>
<keyword evidence="2" id="KW-1185">Reference proteome</keyword>
<comment type="caution">
    <text evidence="1">The sequence shown here is derived from an EMBL/GenBank/DDBJ whole genome shotgun (WGS) entry which is preliminary data.</text>
</comment>
<sequence>MNLKNDYLSLTGDTEDLQILHHDENFAELALIFPNVNSIWIPKKMETNLRKHVSEELLKAIDPDIDVAVEKCLLVASNLASTHYTDDRWKHLNSKILHEQTKNKDNTFVYPRIIEALLAGTSTGAMIEVDGRYVKGGHSRKYRLPDSYFKPGLTDYIIKDNGIIQNRNKIYYRLFNEALENTICYNLVKLYPRIELPTSKEFLEIGKQLVKNKYTTKKGKILTMRNKHDNSYWADADNRRFVEDHIKIFEYLTNRGFMIPVAGDHKSGGRVVDSFTLMPAWIRNEITIDGKKLVECDYRALHPNLAMYLYQGKHEYLTHEKIAELAGIDEKLVKIEHLSFFNKNWHGMTASPLFNYYSKNEANMLSRLYHDKKTNGHKITSQKMFKLEVVIMTDVIKYLNSIGIYVLYVYDALLCEEKDKTVVMETMNRIILEHGVKTCVKDTSAKNEVECAIMDSVAGDADDTNEAEAVAMETKTKRITIDEFFKRFRIKYGSYLTESSLDTCYDVLSEYNFIDEVPEKYKTQCVVETCIDGGFGKMNLFK</sequence>
<dbReference type="OrthoDB" id="1327430at2"/>
<dbReference type="AlphaFoldDB" id="A0A4Z0L514"/>
<dbReference type="Proteomes" id="UP000297407">
    <property type="component" value="Unassembled WGS sequence"/>
</dbReference>